<dbReference type="RefSeq" id="XP_024780537.1">
    <property type="nucleotide sequence ID" value="XM_024913294.1"/>
</dbReference>
<reference evidence="1 2" key="1">
    <citation type="submission" date="2016-07" db="EMBL/GenBank/DDBJ databases">
        <title>Multiple horizontal gene transfer events from other fungi enriched the ability of initially mycotrophic Trichoderma (Ascomycota) to feed on dead plant biomass.</title>
        <authorList>
            <consortium name="DOE Joint Genome Institute"/>
            <person name="Aerts A."/>
            <person name="Atanasova L."/>
            <person name="Chenthamara K."/>
            <person name="Zhang J."/>
            <person name="Grujic M."/>
            <person name="Henrissat B."/>
            <person name="Kuo A."/>
            <person name="Salamov A."/>
            <person name="Lipzen A."/>
            <person name="Labutti K."/>
            <person name="Barry K."/>
            <person name="Miao Y."/>
            <person name="Rahimi M.J."/>
            <person name="Shen Q."/>
            <person name="Grigoriev I.V."/>
            <person name="Kubicek C.P."/>
            <person name="Druzhinina I.S."/>
        </authorList>
    </citation>
    <scope>NUCLEOTIDE SEQUENCE [LARGE SCALE GENOMIC DNA]</scope>
    <source>
        <strain evidence="1 2">CBS 226.95</strain>
    </source>
</reference>
<keyword evidence="2" id="KW-1185">Reference proteome</keyword>
<sequence length="207" mass="22774">MGFRVSLSSPLKWPWVEKDARWRFGDFTISGNVPWQYHQCHLLHTAACRPLMLSRHCNANGQEKLSAYVKTKSCLLMHLTMEVPQFSIASLDLMPCRGFGTGSQDQAAKVHALYAPVEATGRASDAARGPSRRLASSPMIRQPNLHVRASSVSHEELQGGVRGSLRRQLGVRHRGLTGAESQVMLPIHGQGGCRHSLERVTSRLSGG</sequence>
<gene>
    <name evidence="1" type="ORF">M431DRAFT_198594</name>
</gene>
<dbReference type="GeneID" id="36621855"/>
<evidence type="ECO:0000313" key="1">
    <source>
        <dbReference type="EMBL" id="PTB60860.1"/>
    </source>
</evidence>
<proteinExistence type="predicted"/>
<evidence type="ECO:0000313" key="2">
    <source>
        <dbReference type="Proteomes" id="UP000241690"/>
    </source>
</evidence>
<name>A0A2T4AUV9_TRIHA</name>
<dbReference type="EMBL" id="KZ679675">
    <property type="protein sequence ID" value="PTB60860.1"/>
    <property type="molecule type" value="Genomic_DNA"/>
</dbReference>
<dbReference type="Proteomes" id="UP000241690">
    <property type="component" value="Unassembled WGS sequence"/>
</dbReference>
<organism evidence="1 2">
    <name type="scientific">Trichoderma harzianum CBS 226.95</name>
    <dbReference type="NCBI Taxonomy" id="983964"/>
    <lineage>
        <taxon>Eukaryota</taxon>
        <taxon>Fungi</taxon>
        <taxon>Dikarya</taxon>
        <taxon>Ascomycota</taxon>
        <taxon>Pezizomycotina</taxon>
        <taxon>Sordariomycetes</taxon>
        <taxon>Hypocreomycetidae</taxon>
        <taxon>Hypocreales</taxon>
        <taxon>Hypocreaceae</taxon>
        <taxon>Trichoderma</taxon>
    </lineage>
</organism>
<dbReference type="AlphaFoldDB" id="A0A2T4AUV9"/>
<accession>A0A2T4AUV9</accession>
<protein>
    <submittedName>
        <fullName evidence="1">Uncharacterized protein</fullName>
    </submittedName>
</protein>